<dbReference type="PANTHER" id="PTHR45586">
    <property type="entry name" value="TPR REPEAT-CONTAINING PROTEIN PA4667"/>
    <property type="match status" value="1"/>
</dbReference>
<protein>
    <submittedName>
        <fullName evidence="4">Tetratricopeptide repeat protein</fullName>
    </submittedName>
</protein>
<reference evidence="4 5" key="1">
    <citation type="submission" date="2019-09" db="EMBL/GenBank/DDBJ databases">
        <title>Draft genome sequence assemblies of isolates from the urinary tract.</title>
        <authorList>
            <person name="Mores C.R."/>
            <person name="Putonti C."/>
            <person name="Wolfe A.J."/>
        </authorList>
    </citation>
    <scope>NUCLEOTIDE SEQUENCE [LARGE SCALE GENOMIC DNA]</scope>
    <source>
        <strain evidence="4 5">UMB246</strain>
    </source>
</reference>
<gene>
    <name evidence="4" type="ORF">F6H94_04730</name>
</gene>
<dbReference type="OrthoDB" id="2080803at2"/>
<feature type="repeat" description="TPR" evidence="3">
    <location>
        <begin position="271"/>
        <end position="304"/>
    </location>
</feature>
<evidence type="ECO:0000256" key="3">
    <source>
        <dbReference type="PROSITE-ProRule" id="PRU00339"/>
    </source>
</evidence>
<dbReference type="RefSeq" id="WP_006584594.1">
    <property type="nucleotide sequence ID" value="NZ_CATOUV010000001.1"/>
</dbReference>
<sequence length="416" mass="47685">MSYSEQLLDAIEKHDFSQNNILLKKALDSDSSELLAALAENLTDMGFSDMAKDVYRALIAKNPEEDLFKVYLAEILLNDGQDDDALSLLYSIDENSDSYLESLLVQADYYQSLGLLETAQAKLQEAHELAPKEDAIIFGLAELAYSTGKNELALHYYQDLATRQKHFGEINLRERIFASLAKLGRYEEASEIIKQYGQDFIDIDTRYEAGLVLLSTKDYKKAIEYLTGVLEQANDYVNAYPLLAQAYEANGDNEKALETAQTGLTYNEYDETLYALIGRVAANSTKYELAVDMLKKGLTFAPENMDLRVQLSNLYLYLKKDEENLHLFQEIDDENLEPQARWNIAVSLYHLEKYQESRKEFLLAYPNLQNNAEFLKDMIRLFNIDGERGVLKDLLQKYLKLIPDDEEMLDLYDELV</sequence>
<comment type="caution">
    <text evidence="4">The sequence shown here is derived from an EMBL/GenBank/DDBJ whole genome shotgun (WGS) entry which is preliminary data.</text>
</comment>
<dbReference type="KEGG" id="lje:BUE77_05450"/>
<dbReference type="SUPFAM" id="SSF48452">
    <property type="entry name" value="TPR-like"/>
    <property type="match status" value="2"/>
</dbReference>
<name>A0A5N1IGZ8_LACJE</name>
<dbReference type="InterPro" id="IPR011990">
    <property type="entry name" value="TPR-like_helical_dom_sf"/>
</dbReference>
<dbReference type="PANTHER" id="PTHR45586:SF14">
    <property type="entry name" value="TETRATRICOPEPTIDE TPR_2 REPEAT PROTEIN"/>
    <property type="match status" value="1"/>
</dbReference>
<proteinExistence type="predicted"/>
<dbReference type="EMBL" id="VYWW01000017">
    <property type="protein sequence ID" value="KAA9322690.1"/>
    <property type="molecule type" value="Genomic_DNA"/>
</dbReference>
<keyword evidence="1" id="KW-0677">Repeat</keyword>
<dbReference type="Pfam" id="PF14559">
    <property type="entry name" value="TPR_19"/>
    <property type="match status" value="1"/>
</dbReference>
<evidence type="ECO:0000313" key="5">
    <source>
        <dbReference type="Proteomes" id="UP000327236"/>
    </source>
</evidence>
<accession>A0A5N1IGZ8</accession>
<dbReference type="PROSITE" id="PS50005">
    <property type="entry name" value="TPR"/>
    <property type="match status" value="1"/>
</dbReference>
<dbReference type="GeneID" id="31743158"/>
<dbReference type="AlphaFoldDB" id="A0A5N1IGZ8"/>
<dbReference type="InterPro" id="IPR051012">
    <property type="entry name" value="CellSynth/LPSAsmb/PSIAsmb"/>
</dbReference>
<dbReference type="Gene3D" id="1.25.40.10">
    <property type="entry name" value="Tetratricopeptide repeat domain"/>
    <property type="match status" value="2"/>
</dbReference>
<organism evidence="4 5">
    <name type="scientific">Lactobacillus jensenii</name>
    <dbReference type="NCBI Taxonomy" id="109790"/>
    <lineage>
        <taxon>Bacteria</taxon>
        <taxon>Bacillati</taxon>
        <taxon>Bacillota</taxon>
        <taxon>Bacilli</taxon>
        <taxon>Lactobacillales</taxon>
        <taxon>Lactobacillaceae</taxon>
        <taxon>Lactobacillus</taxon>
    </lineage>
</organism>
<dbReference type="Pfam" id="PF13432">
    <property type="entry name" value="TPR_16"/>
    <property type="match status" value="1"/>
</dbReference>
<dbReference type="Proteomes" id="UP000327236">
    <property type="component" value="Unassembled WGS sequence"/>
</dbReference>
<dbReference type="InterPro" id="IPR019734">
    <property type="entry name" value="TPR_rpt"/>
</dbReference>
<dbReference type="SMART" id="SM00028">
    <property type="entry name" value="TPR"/>
    <property type="match status" value="7"/>
</dbReference>
<evidence type="ECO:0000256" key="1">
    <source>
        <dbReference type="ARBA" id="ARBA00022737"/>
    </source>
</evidence>
<evidence type="ECO:0000256" key="2">
    <source>
        <dbReference type="ARBA" id="ARBA00022803"/>
    </source>
</evidence>
<evidence type="ECO:0000313" key="4">
    <source>
        <dbReference type="EMBL" id="KAA9322690.1"/>
    </source>
</evidence>
<keyword evidence="2 3" id="KW-0802">TPR repeat</keyword>